<organism evidence="2 3">
    <name type="scientific">Cercospora beticola</name>
    <name type="common">Sugarbeet leaf spot fungus</name>
    <dbReference type="NCBI Taxonomy" id="122368"/>
    <lineage>
        <taxon>Eukaryota</taxon>
        <taxon>Fungi</taxon>
        <taxon>Dikarya</taxon>
        <taxon>Ascomycota</taxon>
        <taxon>Pezizomycotina</taxon>
        <taxon>Dothideomycetes</taxon>
        <taxon>Dothideomycetidae</taxon>
        <taxon>Mycosphaerellales</taxon>
        <taxon>Mycosphaerellaceae</taxon>
        <taxon>Cercospora</taxon>
    </lineage>
</organism>
<dbReference type="Proteomes" id="UP001302367">
    <property type="component" value="Chromosome 5"/>
</dbReference>
<dbReference type="EMBL" id="CP134188">
    <property type="protein sequence ID" value="WPB03425.1"/>
    <property type="molecule type" value="Genomic_DNA"/>
</dbReference>
<dbReference type="RefSeq" id="XP_065459093.1">
    <property type="nucleotide sequence ID" value="XM_065603021.1"/>
</dbReference>
<sequence length="92" mass="10376">MADARKSGTIALYNDPHWNSEKHVLSIQDYAKGERHTIPPQFNDKATWVAWNLPVGTVVTVANHHKPRDSGKSVGNLDGKQEYSERHAEHSF</sequence>
<accession>A0ABZ0NV59</accession>
<dbReference type="GeneID" id="90644441"/>
<evidence type="ECO:0000313" key="3">
    <source>
        <dbReference type="Proteomes" id="UP001302367"/>
    </source>
</evidence>
<protein>
    <submittedName>
        <fullName evidence="2">Uncharacterized protein</fullName>
    </submittedName>
</protein>
<proteinExistence type="predicted"/>
<gene>
    <name evidence="2" type="ORF">RHO25_008064</name>
</gene>
<name>A0ABZ0NV59_CERBT</name>
<reference evidence="2 3" key="1">
    <citation type="submission" date="2023-09" db="EMBL/GenBank/DDBJ databases">
        <title>Complete-Gapless Cercospora beticola genome.</title>
        <authorList>
            <person name="Wyatt N.A."/>
            <person name="Spanner R.E."/>
            <person name="Bolton M.D."/>
        </authorList>
    </citation>
    <scope>NUCLEOTIDE SEQUENCE [LARGE SCALE GENOMIC DNA]</scope>
    <source>
        <strain evidence="2">Cb09-40</strain>
    </source>
</reference>
<evidence type="ECO:0000313" key="2">
    <source>
        <dbReference type="EMBL" id="WPB03425.1"/>
    </source>
</evidence>
<feature type="region of interest" description="Disordered" evidence="1">
    <location>
        <begin position="64"/>
        <end position="92"/>
    </location>
</feature>
<evidence type="ECO:0000256" key="1">
    <source>
        <dbReference type="SAM" id="MobiDB-lite"/>
    </source>
</evidence>
<keyword evidence="3" id="KW-1185">Reference proteome</keyword>
<feature type="compositionally biased region" description="Basic and acidic residues" evidence="1">
    <location>
        <begin position="79"/>
        <end position="92"/>
    </location>
</feature>